<organism evidence="2 3">
    <name type="scientific">Xylaria flabelliformis</name>
    <dbReference type="NCBI Taxonomy" id="2512241"/>
    <lineage>
        <taxon>Eukaryota</taxon>
        <taxon>Fungi</taxon>
        <taxon>Dikarya</taxon>
        <taxon>Ascomycota</taxon>
        <taxon>Pezizomycotina</taxon>
        <taxon>Sordariomycetes</taxon>
        <taxon>Xylariomycetidae</taxon>
        <taxon>Xylariales</taxon>
        <taxon>Xylariaceae</taxon>
        <taxon>Xylaria</taxon>
    </lineage>
</organism>
<accession>A0A553HY65</accession>
<evidence type="ECO:0000259" key="1">
    <source>
        <dbReference type="Pfam" id="PF06985"/>
    </source>
</evidence>
<dbReference type="InterPro" id="IPR010730">
    <property type="entry name" value="HET"/>
</dbReference>
<dbReference type="AlphaFoldDB" id="A0A553HY65"/>
<reference evidence="3" key="1">
    <citation type="submission" date="2019-06" db="EMBL/GenBank/DDBJ databases">
        <title>Draft genome sequence of the griseofulvin-producing fungus Xylaria cubensis strain G536.</title>
        <authorList>
            <person name="Mead M.E."/>
            <person name="Raja H.A."/>
            <person name="Steenwyk J.L."/>
            <person name="Knowles S.L."/>
            <person name="Oberlies N.H."/>
            <person name="Rokas A."/>
        </authorList>
    </citation>
    <scope>NUCLEOTIDE SEQUENCE [LARGE SCALE GENOMIC DNA]</scope>
    <source>
        <strain evidence="3">G536</strain>
    </source>
</reference>
<evidence type="ECO:0000313" key="3">
    <source>
        <dbReference type="Proteomes" id="UP000319160"/>
    </source>
</evidence>
<dbReference type="EMBL" id="VFLP01000033">
    <property type="protein sequence ID" value="TRX92898.1"/>
    <property type="molecule type" value="Genomic_DNA"/>
</dbReference>
<name>A0A553HY65_9PEZI</name>
<dbReference type="PANTHER" id="PTHR33112:SF9">
    <property type="entry name" value="HETEROKARYON INCOMPATIBILITY DOMAIN-CONTAINING PROTEIN"/>
    <property type="match status" value="1"/>
</dbReference>
<dbReference type="OrthoDB" id="5347061at2759"/>
<sequence length="671" mass="78116">MIRPRRQDQTDDSGLSSLSKFFESRSETYLKATDHSPEECCHHHDEGSKCFIMTMDELLKHETYGCLTCGLYVKVATFIFGSMPPSDAQFVVRTSFSRGLKGLEVELTVNGISQTLELCRLLGPSNVSKAREWGIMKFIPEGLLLPKSTRSEDTFQQIRTWIKECETQHSRQECRSYPETTLPNRVVVIGKKPDDPVSLWETQGACGRYSCLSWCWGRATSFKTMRHSLSSHKIQIPWAQIPSTFQNAIEISRRLDIHYIWIDALCIVQDDKEDWERESAMMAEVYGKSFITICSLAGTDSLDTIFNSLPEDFIQQPLGDMGEILIRTPMRHRAIAQLAGSKTDVEDSRRRSPLFWRAWAFQEMLLSRRVLFFGRFEVTWRCSSLNICNCCASPFAFLEQSFKFFNNIWQFQELDRLTTQQRKGLWYRLVEQYSTKELTNLEDTLPALSGIAQRFQSIRKCRYLAGLWEDNLIEDLCWEHRGAVDHSFNVIRSAILVFDYIAPSWSWAAHFQPIIYRHEIGCVIRQRVNIQSIFYKTGTTDPTGQVEYAYLEIRGHLIESYFGPDYINDANRKQLFEWPNGPRCRRQSYFISDYHPSVLRRMFRTKSKIFALPLLTYIGNGMRPLTALLILQQEEGTRMIDNSLQTFRRIGFLRTYEQVDDTYKSKELYLI</sequence>
<dbReference type="Pfam" id="PF06985">
    <property type="entry name" value="HET"/>
    <property type="match status" value="1"/>
</dbReference>
<keyword evidence="3" id="KW-1185">Reference proteome</keyword>
<comment type="caution">
    <text evidence="2">The sequence shown here is derived from an EMBL/GenBank/DDBJ whole genome shotgun (WGS) entry which is preliminary data.</text>
</comment>
<dbReference type="PANTHER" id="PTHR33112">
    <property type="entry name" value="DOMAIN PROTEIN, PUTATIVE-RELATED"/>
    <property type="match status" value="1"/>
</dbReference>
<proteinExistence type="predicted"/>
<gene>
    <name evidence="2" type="ORF">FHL15_006304</name>
</gene>
<protein>
    <recommendedName>
        <fullName evidence="1">Heterokaryon incompatibility domain-containing protein</fullName>
    </recommendedName>
</protein>
<evidence type="ECO:0000313" key="2">
    <source>
        <dbReference type="EMBL" id="TRX92898.1"/>
    </source>
</evidence>
<dbReference type="Proteomes" id="UP000319160">
    <property type="component" value="Unassembled WGS sequence"/>
</dbReference>
<feature type="domain" description="Heterokaryon incompatibility" evidence="1">
    <location>
        <begin position="209"/>
        <end position="363"/>
    </location>
</feature>
<dbReference type="STRING" id="2512241.A0A553HY65"/>